<dbReference type="PANTHER" id="PTHR33164">
    <property type="entry name" value="TRANSCRIPTIONAL REGULATOR, MARR FAMILY"/>
    <property type="match status" value="1"/>
</dbReference>
<accession>A0A0S2KMJ0</accession>
<dbReference type="InterPro" id="IPR039422">
    <property type="entry name" value="MarR/SlyA-like"/>
</dbReference>
<dbReference type="SMART" id="SM00347">
    <property type="entry name" value="HTH_MARR"/>
    <property type="match status" value="1"/>
</dbReference>
<reference evidence="3" key="1">
    <citation type="submission" date="2015-11" db="EMBL/GenBank/DDBJ databases">
        <authorList>
            <person name="Holder M.E."/>
            <person name="Ajami N.J."/>
            <person name="Petrosino J.F."/>
        </authorList>
    </citation>
    <scope>NUCLEOTIDE SEQUENCE [LARGE SCALE GENOMIC DNA]</scope>
    <source>
        <strain evidence="3">F0113</strain>
    </source>
</reference>
<keyword evidence="3" id="KW-1185">Reference proteome</keyword>
<dbReference type="SUPFAM" id="SSF46785">
    <property type="entry name" value="Winged helix' DNA-binding domain"/>
    <property type="match status" value="1"/>
</dbReference>
<proteinExistence type="predicted"/>
<dbReference type="EMBL" id="CP013195">
    <property type="protein sequence ID" value="ALO49513.1"/>
    <property type="molecule type" value="Genomic_DNA"/>
</dbReference>
<evidence type="ECO:0000313" key="2">
    <source>
        <dbReference type="EMBL" id="ALO49513.1"/>
    </source>
</evidence>
<name>A0A0S2KMJ0_9BACT</name>
<dbReference type="AlphaFoldDB" id="A0A0S2KMJ0"/>
<evidence type="ECO:0000259" key="1">
    <source>
        <dbReference type="PROSITE" id="PS50995"/>
    </source>
</evidence>
<dbReference type="GO" id="GO:0006950">
    <property type="term" value="P:response to stress"/>
    <property type="evidence" value="ECO:0007669"/>
    <property type="project" value="TreeGrafter"/>
</dbReference>
<dbReference type="STRING" id="76123.AS203_10795"/>
<dbReference type="KEGG" id="peo:AS203_10795"/>
<protein>
    <submittedName>
        <fullName evidence="2">DNA-binding protein</fullName>
    </submittedName>
</protein>
<dbReference type="InterPro" id="IPR000835">
    <property type="entry name" value="HTH_MarR-typ"/>
</dbReference>
<dbReference type="GO" id="GO:0003677">
    <property type="term" value="F:DNA binding"/>
    <property type="evidence" value="ECO:0007669"/>
    <property type="project" value="UniProtKB-KW"/>
</dbReference>
<organism evidence="2 3">
    <name type="scientific">Hoylesella enoeca</name>
    <dbReference type="NCBI Taxonomy" id="76123"/>
    <lineage>
        <taxon>Bacteria</taxon>
        <taxon>Pseudomonadati</taxon>
        <taxon>Bacteroidota</taxon>
        <taxon>Bacteroidia</taxon>
        <taxon>Bacteroidales</taxon>
        <taxon>Prevotellaceae</taxon>
        <taxon>Hoylesella</taxon>
    </lineage>
</organism>
<keyword evidence="2" id="KW-0238">DNA-binding</keyword>
<dbReference type="Proteomes" id="UP000056252">
    <property type="component" value="Chromosome"/>
</dbReference>
<dbReference type="RefSeq" id="WP_025066383.1">
    <property type="nucleotide sequence ID" value="NZ_CP013195.1"/>
</dbReference>
<dbReference type="InterPro" id="IPR036388">
    <property type="entry name" value="WH-like_DNA-bd_sf"/>
</dbReference>
<dbReference type="PANTHER" id="PTHR33164:SF43">
    <property type="entry name" value="HTH-TYPE TRANSCRIPTIONAL REPRESSOR YETL"/>
    <property type="match status" value="1"/>
</dbReference>
<dbReference type="Gene3D" id="1.10.10.10">
    <property type="entry name" value="Winged helix-like DNA-binding domain superfamily/Winged helix DNA-binding domain"/>
    <property type="match status" value="1"/>
</dbReference>
<dbReference type="Pfam" id="PF01047">
    <property type="entry name" value="MarR"/>
    <property type="match status" value="1"/>
</dbReference>
<evidence type="ECO:0000313" key="3">
    <source>
        <dbReference type="Proteomes" id="UP000056252"/>
    </source>
</evidence>
<sequence>MDKNTICKIRDIYRAISVFEDTFEAQFSLSINETMLLCALSEQGEMTSGDIAGALGVKPSVASKLIRMVEDKQLIDRVMGQQDRRQMRFSLSEEGLHQLEIIKCSEIDMPEMLQEVL</sequence>
<dbReference type="eggNOG" id="COG1846">
    <property type="taxonomic scope" value="Bacteria"/>
</dbReference>
<dbReference type="OrthoDB" id="1095207at2"/>
<feature type="domain" description="HTH marR-type" evidence="1">
    <location>
        <begin position="1"/>
        <end position="117"/>
    </location>
</feature>
<gene>
    <name evidence="2" type="ORF">AS203_10795</name>
</gene>
<dbReference type="GO" id="GO:0003700">
    <property type="term" value="F:DNA-binding transcription factor activity"/>
    <property type="evidence" value="ECO:0007669"/>
    <property type="project" value="InterPro"/>
</dbReference>
<dbReference type="InterPro" id="IPR036390">
    <property type="entry name" value="WH_DNA-bd_sf"/>
</dbReference>
<dbReference type="PROSITE" id="PS50995">
    <property type="entry name" value="HTH_MARR_2"/>
    <property type="match status" value="1"/>
</dbReference>